<dbReference type="HOGENOM" id="CLU_1788202_0_0_1"/>
<proteinExistence type="predicted"/>
<evidence type="ECO:0000313" key="1">
    <source>
        <dbReference type="EMBL" id="EZF52344.1"/>
    </source>
</evidence>
<sequence length="145" mass="16169">MAGGQKLPSLPMTENSATFWEGGRSFRTAHMEDQLTRAWLKQPLVPSTTLAFSFGGLFSQRTISPLSFSLHASAGMATAGGWSWMQPMEHLISWLPDKLLEAWCQYCLKNIGPTDGASEPPLASRDEILRWQDKMFGPQPWILSL</sequence>
<dbReference type="EMBL" id="KK207853">
    <property type="protein sequence ID" value="EZF52344.1"/>
    <property type="molecule type" value="Genomic_DNA"/>
</dbReference>
<protein>
    <submittedName>
        <fullName evidence="1">Uncharacterized protein</fullName>
    </submittedName>
</protein>
<organism evidence="1">
    <name type="scientific">Trichophyton rubrum CBS 288.86</name>
    <dbReference type="NCBI Taxonomy" id="1215330"/>
    <lineage>
        <taxon>Eukaryota</taxon>
        <taxon>Fungi</taxon>
        <taxon>Dikarya</taxon>
        <taxon>Ascomycota</taxon>
        <taxon>Pezizomycotina</taxon>
        <taxon>Eurotiomycetes</taxon>
        <taxon>Eurotiomycetidae</taxon>
        <taxon>Onygenales</taxon>
        <taxon>Arthrodermataceae</taxon>
        <taxon>Trichophyton</taxon>
    </lineage>
</organism>
<dbReference type="Proteomes" id="UP000023758">
    <property type="component" value="Unassembled WGS sequence"/>
</dbReference>
<dbReference type="AlphaFoldDB" id="A0A022W220"/>
<dbReference type="OrthoDB" id="10379831at2759"/>
<reference evidence="1" key="1">
    <citation type="submission" date="2014-02" db="EMBL/GenBank/DDBJ databases">
        <title>The Genome Sequence of Trichophyton rubrum (morphotype fischeri) CBS 288.86.</title>
        <authorList>
            <consortium name="The Broad Institute Genomics Platform"/>
            <person name="Cuomo C.A."/>
            <person name="White T.C."/>
            <person name="Graser Y."/>
            <person name="Martinez-Rossi N."/>
            <person name="Heitman J."/>
            <person name="Young S.K."/>
            <person name="Zeng Q."/>
            <person name="Gargeya S."/>
            <person name="Abouelleil A."/>
            <person name="Alvarado L."/>
            <person name="Chapman S.B."/>
            <person name="Gainer-Dewar J."/>
            <person name="Goldberg J."/>
            <person name="Griggs A."/>
            <person name="Gujja S."/>
            <person name="Hansen M."/>
            <person name="Howarth C."/>
            <person name="Imamovic A."/>
            <person name="Larimer J."/>
            <person name="Martinez D."/>
            <person name="Murphy C."/>
            <person name="Pearson M.D."/>
            <person name="Persinoti G."/>
            <person name="Poon T."/>
            <person name="Priest M."/>
            <person name="Roberts A.D."/>
            <person name="Saif S."/>
            <person name="Shea T.D."/>
            <person name="Sykes S.N."/>
            <person name="Wortman J."/>
            <person name="Nusbaum C."/>
            <person name="Birren B."/>
        </authorList>
    </citation>
    <scope>NUCLEOTIDE SEQUENCE [LARGE SCALE GENOMIC DNA]</scope>
    <source>
        <strain evidence="1">CBS 288.86</strain>
    </source>
</reference>
<name>A0A022W220_TRIRU</name>
<gene>
    <name evidence="1" type="ORF">H103_04547</name>
</gene>
<accession>A0A022W220</accession>